<dbReference type="Proteomes" id="UP000679779">
    <property type="component" value="Unassembled WGS sequence"/>
</dbReference>
<evidence type="ECO:0000313" key="1">
    <source>
        <dbReference type="EMBL" id="GIO29037.1"/>
    </source>
</evidence>
<protein>
    <recommendedName>
        <fullName evidence="3">Hydrolase</fullName>
    </recommendedName>
</protein>
<evidence type="ECO:0008006" key="3">
    <source>
        <dbReference type="Google" id="ProtNLM"/>
    </source>
</evidence>
<dbReference type="AlphaFoldDB" id="A0A920CA19"/>
<keyword evidence="2" id="KW-1185">Reference proteome</keyword>
<gene>
    <name evidence="1" type="ORF">J2TS6_01780</name>
</gene>
<accession>A0A920CA19</accession>
<organism evidence="1 2">
    <name type="scientific">Paenibacillus albilobatus</name>
    <dbReference type="NCBI Taxonomy" id="2716884"/>
    <lineage>
        <taxon>Bacteria</taxon>
        <taxon>Bacillati</taxon>
        <taxon>Bacillota</taxon>
        <taxon>Bacilli</taxon>
        <taxon>Bacillales</taxon>
        <taxon>Paenibacillaceae</taxon>
        <taxon>Paenibacillus</taxon>
    </lineage>
</organism>
<dbReference type="RefSeq" id="WP_160041941.1">
    <property type="nucleotide sequence ID" value="NZ_BORQ01000001.1"/>
</dbReference>
<proteinExistence type="predicted"/>
<comment type="caution">
    <text evidence="1">The sequence shown here is derived from an EMBL/GenBank/DDBJ whole genome shotgun (WGS) entry which is preliminary data.</text>
</comment>
<reference evidence="1" key="1">
    <citation type="submission" date="2021-03" db="EMBL/GenBank/DDBJ databases">
        <title>Antimicrobial resistance genes in bacteria isolated from Japanese honey, and their potential for conferring macrolide and lincosamide resistance in the American foulbrood pathogen Paenibacillus larvae.</title>
        <authorList>
            <person name="Okamoto M."/>
            <person name="Kumagai M."/>
            <person name="Kanamori H."/>
            <person name="Takamatsu D."/>
        </authorList>
    </citation>
    <scope>NUCLEOTIDE SEQUENCE</scope>
    <source>
        <strain evidence="1">J2TS6</strain>
    </source>
</reference>
<sequence>MEKKRYYVSVQSRTIMQSEGDSAYEFVIEATPEEITALRGLFDSMHHFDMETYYRMHYPGIPEHYDRDNDYFERDLKDIYQMLYRLGTQETKDHITSMNVLEERL</sequence>
<name>A0A920CA19_9BACL</name>
<evidence type="ECO:0000313" key="2">
    <source>
        <dbReference type="Proteomes" id="UP000679779"/>
    </source>
</evidence>
<dbReference type="EMBL" id="BORQ01000001">
    <property type="protein sequence ID" value="GIO29037.1"/>
    <property type="molecule type" value="Genomic_DNA"/>
</dbReference>